<keyword evidence="1" id="KW-0812">Transmembrane</keyword>
<keyword evidence="1" id="KW-1133">Transmembrane helix</keyword>
<gene>
    <name evidence="3" type="ORF">BN990_03207</name>
</gene>
<reference evidence="4" key="2">
    <citation type="submission" date="2014-05" db="EMBL/GenBank/DDBJ databases">
        <title>Draft genome sequence of Virgibacillus massiliensis Vm-5.</title>
        <authorList>
            <person name="Khelaifia S."/>
            <person name="Croce O."/>
            <person name="Lagier J.C."/>
            <person name="Raoult D."/>
        </authorList>
    </citation>
    <scope>NUCLEOTIDE SEQUENCE [LARGE SCALE GENOMIC DNA]</scope>
    <source>
        <strain evidence="4">Vm-5</strain>
    </source>
</reference>
<organism evidence="3 4">
    <name type="scientific">Virgibacillus massiliensis</name>
    <dbReference type="NCBI Taxonomy" id="1462526"/>
    <lineage>
        <taxon>Bacteria</taxon>
        <taxon>Bacillati</taxon>
        <taxon>Bacillota</taxon>
        <taxon>Bacilli</taxon>
        <taxon>Bacillales</taxon>
        <taxon>Bacillaceae</taxon>
        <taxon>Virgibacillus</taxon>
    </lineage>
</organism>
<keyword evidence="4" id="KW-1185">Reference proteome</keyword>
<evidence type="ECO:0000313" key="3">
    <source>
        <dbReference type="EMBL" id="CDQ40874.1"/>
    </source>
</evidence>
<evidence type="ECO:0000256" key="1">
    <source>
        <dbReference type="SAM" id="Phobius"/>
    </source>
</evidence>
<feature type="transmembrane region" description="Helical" evidence="1">
    <location>
        <begin position="101"/>
        <end position="117"/>
    </location>
</feature>
<dbReference type="InterPro" id="IPR009936">
    <property type="entry name" value="DUF1468"/>
</dbReference>
<protein>
    <submittedName>
        <fullName evidence="3">Tripartite tricarboxylate transporter TctB family protein</fullName>
    </submittedName>
</protein>
<name>A0A024QEE6_9BACI</name>
<keyword evidence="1" id="KW-0472">Membrane</keyword>
<sequence length="149" mass="16699">MKAFKIGMPIFLILLSVFFLVGSLRLPKANLGNPYGPLYFPIGVSLLLLIFSIIYFIQELRKLTEDNEAIKELFSGRTPKLIGITILFAIGYSLLFERAGFLLSSILFLGALLFLINGPKKWITNLIVAVIFSFISWYAFSEMLGVSLP</sequence>
<feature type="transmembrane region" description="Helical" evidence="1">
    <location>
        <begin position="35"/>
        <end position="57"/>
    </location>
</feature>
<dbReference type="Pfam" id="PF07331">
    <property type="entry name" value="TctB"/>
    <property type="match status" value="1"/>
</dbReference>
<dbReference type="Proteomes" id="UP000028875">
    <property type="component" value="Unassembled WGS sequence"/>
</dbReference>
<dbReference type="OrthoDB" id="5870591at2"/>
<evidence type="ECO:0000259" key="2">
    <source>
        <dbReference type="Pfam" id="PF07331"/>
    </source>
</evidence>
<feature type="domain" description="DUF1468" evidence="2">
    <location>
        <begin position="9"/>
        <end position="149"/>
    </location>
</feature>
<evidence type="ECO:0000313" key="4">
    <source>
        <dbReference type="Proteomes" id="UP000028875"/>
    </source>
</evidence>
<feature type="transmembrane region" description="Helical" evidence="1">
    <location>
        <begin position="78"/>
        <end position="95"/>
    </location>
</feature>
<accession>A0A024QEE6</accession>
<dbReference type="RefSeq" id="WP_038245736.1">
    <property type="nucleotide sequence ID" value="NZ_BNER01000006.1"/>
</dbReference>
<proteinExistence type="predicted"/>
<comment type="caution">
    <text evidence="3">The sequence shown here is derived from an EMBL/GenBank/DDBJ whole genome shotgun (WGS) entry which is preliminary data.</text>
</comment>
<dbReference type="STRING" id="1462526.BN990_03207"/>
<dbReference type="EMBL" id="CCDP010000002">
    <property type="protein sequence ID" value="CDQ40874.1"/>
    <property type="molecule type" value="Genomic_DNA"/>
</dbReference>
<dbReference type="AlphaFoldDB" id="A0A024QEE6"/>
<reference evidence="3 4" key="1">
    <citation type="submission" date="2014-03" db="EMBL/GenBank/DDBJ databases">
        <authorList>
            <person name="Urmite Genomes U."/>
        </authorList>
    </citation>
    <scope>NUCLEOTIDE SEQUENCE [LARGE SCALE GENOMIC DNA]</scope>
    <source>
        <strain evidence="3 4">Vm-5</strain>
    </source>
</reference>
<dbReference type="eggNOG" id="ENOG50333F3">
    <property type="taxonomic scope" value="Bacteria"/>
</dbReference>
<feature type="transmembrane region" description="Helical" evidence="1">
    <location>
        <begin position="122"/>
        <end position="140"/>
    </location>
</feature>